<protein>
    <submittedName>
        <fullName evidence="2">Uncharacterized protein</fullName>
    </submittedName>
</protein>
<evidence type="ECO:0000256" key="1">
    <source>
        <dbReference type="SAM" id="MobiDB-lite"/>
    </source>
</evidence>
<dbReference type="PANTHER" id="PTHR47527">
    <property type="entry name" value="RING/FYVE/PHD ZINC FINGER SUPERFAMILY PROTEIN"/>
    <property type="match status" value="1"/>
</dbReference>
<evidence type="ECO:0000313" key="2">
    <source>
        <dbReference type="EMBL" id="KAG6685853.1"/>
    </source>
</evidence>
<proteinExistence type="predicted"/>
<organism evidence="2 3">
    <name type="scientific">Carya illinoinensis</name>
    <name type="common">Pecan</name>
    <dbReference type="NCBI Taxonomy" id="32201"/>
    <lineage>
        <taxon>Eukaryota</taxon>
        <taxon>Viridiplantae</taxon>
        <taxon>Streptophyta</taxon>
        <taxon>Embryophyta</taxon>
        <taxon>Tracheophyta</taxon>
        <taxon>Spermatophyta</taxon>
        <taxon>Magnoliopsida</taxon>
        <taxon>eudicotyledons</taxon>
        <taxon>Gunneridae</taxon>
        <taxon>Pentapetalae</taxon>
        <taxon>rosids</taxon>
        <taxon>fabids</taxon>
        <taxon>Fagales</taxon>
        <taxon>Juglandaceae</taxon>
        <taxon>Carya</taxon>
    </lineage>
</organism>
<feature type="compositionally biased region" description="Polar residues" evidence="1">
    <location>
        <begin position="37"/>
        <end position="47"/>
    </location>
</feature>
<comment type="caution">
    <text evidence="2">The sequence shown here is derived from an EMBL/GenBank/DDBJ whole genome shotgun (WGS) entry which is preliminary data.</text>
</comment>
<dbReference type="AlphaFoldDB" id="A0A922IY27"/>
<sequence>MTANGSSGLWSPAHAGTADTNYVDSASDIKIPDARENQGNNSASSIKNVDEKPFAGVHTNIPLKPLSVGSSSVNSIQNAKDCELSTREERSFEEEIDPPAKVSEKANPSGGLQTFMGAIEHSGSPSDGLCGAEWIGNVVQVLDEKSFYPSCRVSGIMYKLLFSFQSW</sequence>
<feature type="compositionally biased region" description="Basic and acidic residues" evidence="1">
    <location>
        <begin position="80"/>
        <end position="90"/>
    </location>
</feature>
<feature type="region of interest" description="Disordered" evidence="1">
    <location>
        <begin position="1"/>
        <end position="20"/>
    </location>
</feature>
<gene>
    <name evidence="2" type="ORF">I3842_12G132900</name>
</gene>
<name>A0A922IY27_CARIL</name>
<dbReference type="Proteomes" id="UP000811246">
    <property type="component" value="Chromosome 12"/>
</dbReference>
<accession>A0A922IY27</accession>
<dbReference type="PANTHER" id="PTHR47527:SF3">
    <property type="entry name" value="RING_FYVE_PHD ZINC FINGER SUPERFAMILY PROTEIN"/>
    <property type="match status" value="1"/>
</dbReference>
<feature type="region of interest" description="Disordered" evidence="1">
    <location>
        <begin position="79"/>
        <end position="107"/>
    </location>
</feature>
<reference evidence="2" key="1">
    <citation type="submission" date="2021-01" db="EMBL/GenBank/DDBJ databases">
        <authorList>
            <person name="Lovell J.T."/>
            <person name="Bentley N."/>
            <person name="Bhattarai G."/>
            <person name="Jenkins J.W."/>
            <person name="Sreedasyam A."/>
            <person name="Alarcon Y."/>
            <person name="Bock C."/>
            <person name="Boston L."/>
            <person name="Carlson J."/>
            <person name="Cervantes K."/>
            <person name="Clermont K."/>
            <person name="Krom N."/>
            <person name="Kubenka K."/>
            <person name="Mamidi S."/>
            <person name="Mattison C."/>
            <person name="Monteros M."/>
            <person name="Pisani C."/>
            <person name="Plott C."/>
            <person name="Rajasekar S."/>
            <person name="Rhein H.S."/>
            <person name="Rohla C."/>
            <person name="Song M."/>
            <person name="Hilaire R.S."/>
            <person name="Shu S."/>
            <person name="Wells L."/>
            <person name="Wang X."/>
            <person name="Webber J."/>
            <person name="Heerema R.J."/>
            <person name="Klein P."/>
            <person name="Conner P."/>
            <person name="Grauke L."/>
            <person name="Grimwood J."/>
            <person name="Schmutz J."/>
            <person name="Randall J.J."/>
        </authorList>
    </citation>
    <scope>NUCLEOTIDE SEQUENCE</scope>
    <source>
        <tissue evidence="2">Leaf</tissue>
    </source>
</reference>
<evidence type="ECO:0000313" key="3">
    <source>
        <dbReference type="Proteomes" id="UP000811246"/>
    </source>
</evidence>
<feature type="region of interest" description="Disordered" evidence="1">
    <location>
        <begin position="28"/>
        <end position="51"/>
    </location>
</feature>
<dbReference type="EMBL" id="CM031836">
    <property type="protein sequence ID" value="KAG6685853.1"/>
    <property type="molecule type" value="Genomic_DNA"/>
</dbReference>